<sequence length="433" mass="46236">MTSAREERLREALRAGAHLVTPETLDPDRSFTATRRRAQAGRRRPRRAAPEPPPRRRRPLVPVLVIAVVLAVVGGTTALTRLAWTDGDRPVPAGGPTATADPGVVDVTATRFFVTARPGGGLIPPGQPAPELTIRDARTGEVTAAVPMPNAEPFCTDQLKDGCAWGPVSGTADPSVFFAVANGRLYRLVVDGVGQVASFTEVDVAGARYQGDGFAVSPDGRRVASVARSDEPGNFFMSDTIEIVSLDDRQVRTYQPNDVLFYFKGLSWSADGRYLVFEAARHPDTSSGREGLWILDTRLGGEDLFANSRQVVPATPDDDLSVLGADAAAAVLGPDGHRLYVTLASWNQLPGRVTTRLVELDAATGRQLRVLLELRREWTGAWPIATIALARKPSGHLLLLDGDGSGATVYDIDPRGGGHSRVPLAHGNPSSIA</sequence>
<evidence type="ECO:0000313" key="4">
    <source>
        <dbReference type="Proteomes" id="UP000604475"/>
    </source>
</evidence>
<dbReference type="InterPro" id="IPR011042">
    <property type="entry name" value="6-blade_b-propeller_TolB-like"/>
</dbReference>
<comment type="caution">
    <text evidence="3">The sequence shown here is derived from an EMBL/GenBank/DDBJ whole genome shotgun (WGS) entry which is preliminary data.</text>
</comment>
<keyword evidence="2" id="KW-1133">Transmembrane helix</keyword>
<proteinExistence type="predicted"/>
<dbReference type="EMBL" id="JAEACQ010000242">
    <property type="protein sequence ID" value="MBL7630107.1"/>
    <property type="molecule type" value="Genomic_DNA"/>
</dbReference>
<accession>A0A937UQD4</accession>
<reference evidence="3" key="1">
    <citation type="submission" date="2020-12" db="EMBL/GenBank/DDBJ databases">
        <title>Genomic characterization of non-nitrogen-fixing Frankia strains.</title>
        <authorList>
            <person name="Carlos-Shanley C."/>
            <person name="Guerra T."/>
            <person name="Hahn D."/>
        </authorList>
    </citation>
    <scope>NUCLEOTIDE SEQUENCE</scope>
    <source>
        <strain evidence="3">CN6</strain>
    </source>
</reference>
<protein>
    <submittedName>
        <fullName evidence="3">PD40 domain-containing protein</fullName>
    </submittedName>
</protein>
<dbReference type="Proteomes" id="UP000604475">
    <property type="component" value="Unassembled WGS sequence"/>
</dbReference>
<dbReference type="Gene3D" id="2.120.10.30">
    <property type="entry name" value="TolB, C-terminal domain"/>
    <property type="match status" value="1"/>
</dbReference>
<evidence type="ECO:0000256" key="1">
    <source>
        <dbReference type="SAM" id="MobiDB-lite"/>
    </source>
</evidence>
<dbReference type="AlphaFoldDB" id="A0A937UQD4"/>
<gene>
    <name evidence="3" type="ORF">I7412_23645</name>
</gene>
<feature type="compositionally biased region" description="Basic and acidic residues" evidence="1">
    <location>
        <begin position="1"/>
        <end position="13"/>
    </location>
</feature>
<evidence type="ECO:0000313" key="3">
    <source>
        <dbReference type="EMBL" id="MBL7630107.1"/>
    </source>
</evidence>
<name>A0A937UQD4_9ACTN</name>
<evidence type="ECO:0000256" key="2">
    <source>
        <dbReference type="SAM" id="Phobius"/>
    </source>
</evidence>
<feature type="transmembrane region" description="Helical" evidence="2">
    <location>
        <begin position="60"/>
        <end position="84"/>
    </location>
</feature>
<feature type="compositionally biased region" description="Basic residues" evidence="1">
    <location>
        <begin position="34"/>
        <end position="47"/>
    </location>
</feature>
<organism evidence="3 4">
    <name type="scientific">Frankia nepalensis</name>
    <dbReference type="NCBI Taxonomy" id="1836974"/>
    <lineage>
        <taxon>Bacteria</taxon>
        <taxon>Bacillati</taxon>
        <taxon>Actinomycetota</taxon>
        <taxon>Actinomycetes</taxon>
        <taxon>Frankiales</taxon>
        <taxon>Frankiaceae</taxon>
        <taxon>Frankia</taxon>
    </lineage>
</organism>
<dbReference type="RefSeq" id="WP_202999501.1">
    <property type="nucleotide sequence ID" value="NZ_JADWYU010000085.1"/>
</dbReference>
<feature type="region of interest" description="Disordered" evidence="1">
    <location>
        <begin position="1"/>
        <end position="57"/>
    </location>
</feature>
<keyword evidence="2" id="KW-0812">Transmembrane</keyword>
<keyword evidence="2" id="KW-0472">Membrane</keyword>
<dbReference type="SUPFAM" id="SSF82171">
    <property type="entry name" value="DPP6 N-terminal domain-like"/>
    <property type="match status" value="1"/>
</dbReference>
<keyword evidence="4" id="KW-1185">Reference proteome</keyword>